<name>A0ABQ5DIN2_9ASTR</name>
<protein>
    <submittedName>
        <fullName evidence="2">Uncharacterized protein</fullName>
    </submittedName>
</protein>
<comment type="caution">
    <text evidence="2">The sequence shown here is derived from an EMBL/GenBank/DDBJ whole genome shotgun (WGS) entry which is preliminary data.</text>
</comment>
<dbReference type="EMBL" id="BQNB010015358">
    <property type="protein sequence ID" value="GJT39081.1"/>
    <property type="molecule type" value="Genomic_DNA"/>
</dbReference>
<reference evidence="2" key="2">
    <citation type="submission" date="2022-01" db="EMBL/GenBank/DDBJ databases">
        <authorList>
            <person name="Yamashiro T."/>
            <person name="Shiraishi A."/>
            <person name="Satake H."/>
            <person name="Nakayama K."/>
        </authorList>
    </citation>
    <scope>NUCLEOTIDE SEQUENCE</scope>
</reference>
<keyword evidence="3" id="KW-1185">Reference proteome</keyword>
<proteinExistence type="predicted"/>
<reference evidence="2" key="1">
    <citation type="journal article" date="2022" name="Int. J. Mol. Sci.">
        <title>Draft Genome of Tanacetum Coccineum: Genomic Comparison of Closely Related Tanacetum-Family Plants.</title>
        <authorList>
            <person name="Yamashiro T."/>
            <person name="Shiraishi A."/>
            <person name="Nakayama K."/>
            <person name="Satake H."/>
        </authorList>
    </citation>
    <scope>NUCLEOTIDE SEQUENCE</scope>
</reference>
<evidence type="ECO:0000313" key="2">
    <source>
        <dbReference type="EMBL" id="GJT39081.1"/>
    </source>
</evidence>
<evidence type="ECO:0000313" key="3">
    <source>
        <dbReference type="Proteomes" id="UP001151760"/>
    </source>
</evidence>
<dbReference type="Proteomes" id="UP001151760">
    <property type="component" value="Unassembled WGS sequence"/>
</dbReference>
<feature type="compositionally biased region" description="Polar residues" evidence="1">
    <location>
        <begin position="91"/>
        <end position="105"/>
    </location>
</feature>
<feature type="region of interest" description="Disordered" evidence="1">
    <location>
        <begin position="57"/>
        <end position="122"/>
    </location>
</feature>
<sequence length="158" mass="17377">MWYALTTNPTIYVSLIKKFWQTATVRTVDNEEQEIAATVDGKEFTITEASVRRHLQLADADAAEGEGSENPSKPQPTPFTAQHISEEPIPTTVSSSHQKTQTPRQALNKDTKLPQTSVPIPNVADEAVCKEWDDRVERATTIAASLDATQDSGNILKT</sequence>
<accession>A0ABQ5DIN2</accession>
<gene>
    <name evidence="2" type="ORF">Tco_0938946</name>
</gene>
<organism evidence="2 3">
    <name type="scientific">Tanacetum coccineum</name>
    <dbReference type="NCBI Taxonomy" id="301880"/>
    <lineage>
        <taxon>Eukaryota</taxon>
        <taxon>Viridiplantae</taxon>
        <taxon>Streptophyta</taxon>
        <taxon>Embryophyta</taxon>
        <taxon>Tracheophyta</taxon>
        <taxon>Spermatophyta</taxon>
        <taxon>Magnoliopsida</taxon>
        <taxon>eudicotyledons</taxon>
        <taxon>Gunneridae</taxon>
        <taxon>Pentapetalae</taxon>
        <taxon>asterids</taxon>
        <taxon>campanulids</taxon>
        <taxon>Asterales</taxon>
        <taxon>Asteraceae</taxon>
        <taxon>Asteroideae</taxon>
        <taxon>Anthemideae</taxon>
        <taxon>Anthemidinae</taxon>
        <taxon>Tanacetum</taxon>
    </lineage>
</organism>
<evidence type="ECO:0000256" key="1">
    <source>
        <dbReference type="SAM" id="MobiDB-lite"/>
    </source>
</evidence>